<protein>
    <submittedName>
        <fullName evidence="2">Uncharacterized protein</fullName>
    </submittedName>
</protein>
<name>A0A0F3GP33_9BACT</name>
<dbReference type="Proteomes" id="UP000033423">
    <property type="component" value="Unassembled WGS sequence"/>
</dbReference>
<comment type="caution">
    <text evidence="2">The sequence shown here is derived from an EMBL/GenBank/DDBJ whole genome shotgun (WGS) entry which is preliminary data.</text>
</comment>
<accession>A0A0F3GP33</accession>
<gene>
    <name evidence="2" type="ORF">MBAV_005375</name>
</gene>
<feature type="region of interest" description="Disordered" evidence="1">
    <location>
        <begin position="1"/>
        <end position="33"/>
    </location>
</feature>
<dbReference type="AlphaFoldDB" id="A0A0F3GP33"/>
<proteinExistence type="predicted"/>
<reference evidence="2 3" key="1">
    <citation type="submission" date="2015-02" db="EMBL/GenBank/DDBJ databases">
        <title>Single-cell genomics of uncultivated deep-branching MTB reveals a conserved set of magnetosome genes.</title>
        <authorList>
            <person name="Kolinko S."/>
            <person name="Richter M."/>
            <person name="Glockner F.O."/>
            <person name="Brachmann A."/>
            <person name="Schuler D."/>
        </authorList>
    </citation>
    <scope>NUCLEOTIDE SEQUENCE [LARGE SCALE GENOMIC DNA]</scope>
    <source>
        <strain evidence="2">TM-1</strain>
    </source>
</reference>
<evidence type="ECO:0000313" key="2">
    <source>
        <dbReference type="EMBL" id="KJU82433.1"/>
    </source>
</evidence>
<evidence type="ECO:0000313" key="3">
    <source>
        <dbReference type="Proteomes" id="UP000033423"/>
    </source>
</evidence>
<dbReference type="EMBL" id="LACI01002322">
    <property type="protein sequence ID" value="KJU82433.1"/>
    <property type="molecule type" value="Genomic_DNA"/>
</dbReference>
<organism evidence="2 3">
    <name type="scientific">Candidatus Magnetobacterium bavaricum</name>
    <dbReference type="NCBI Taxonomy" id="29290"/>
    <lineage>
        <taxon>Bacteria</taxon>
        <taxon>Pseudomonadati</taxon>
        <taxon>Nitrospirota</taxon>
        <taxon>Thermodesulfovibrionia</taxon>
        <taxon>Thermodesulfovibrionales</taxon>
        <taxon>Candidatus Magnetobacteriaceae</taxon>
        <taxon>Candidatus Magnetobacterium</taxon>
    </lineage>
</organism>
<sequence length="89" mass="9919">MKALSSGDRPSPFADSSTIGQEKYAPPTDGSMPINRGIDVITKRFFLRTLRMVSDIRLRTSFSRRSISSIRIKVRATVSSIVTTEVMEP</sequence>
<evidence type="ECO:0000256" key="1">
    <source>
        <dbReference type="SAM" id="MobiDB-lite"/>
    </source>
</evidence>
<keyword evidence="3" id="KW-1185">Reference proteome</keyword>